<dbReference type="InterPro" id="IPR036737">
    <property type="entry name" value="OmpA-like_sf"/>
</dbReference>
<evidence type="ECO:0000256" key="11">
    <source>
        <dbReference type="SAM" id="MobiDB-lite"/>
    </source>
</evidence>
<dbReference type="PROSITE" id="PS51123">
    <property type="entry name" value="OMPA_2"/>
    <property type="match status" value="1"/>
</dbReference>
<accession>A0A1E5FC36</accession>
<dbReference type="PRINTS" id="PR01021">
    <property type="entry name" value="OMPADOMAIN"/>
</dbReference>
<dbReference type="SUPFAM" id="SSF56925">
    <property type="entry name" value="OMPA-like"/>
    <property type="match status" value="1"/>
</dbReference>
<keyword evidence="5" id="KW-0812">Transmembrane</keyword>
<evidence type="ECO:0000256" key="4">
    <source>
        <dbReference type="ARBA" id="ARBA00022452"/>
    </source>
</evidence>
<dbReference type="Gene3D" id="3.30.1330.60">
    <property type="entry name" value="OmpA-like domain"/>
    <property type="match status" value="1"/>
</dbReference>
<evidence type="ECO:0000313" key="14">
    <source>
        <dbReference type="Proteomes" id="UP000094802"/>
    </source>
</evidence>
<keyword evidence="9" id="KW-0998">Cell outer membrane</keyword>
<feature type="compositionally biased region" description="Basic and acidic residues" evidence="11">
    <location>
        <begin position="376"/>
        <end position="390"/>
    </location>
</feature>
<dbReference type="InterPro" id="IPR006665">
    <property type="entry name" value="OmpA-like"/>
</dbReference>
<feature type="region of interest" description="Disordered" evidence="11">
    <location>
        <begin position="369"/>
        <end position="390"/>
    </location>
</feature>
<dbReference type="GO" id="GO:0009279">
    <property type="term" value="C:cell outer membrane"/>
    <property type="evidence" value="ECO:0007669"/>
    <property type="project" value="UniProtKB-SubCell"/>
</dbReference>
<dbReference type="EMBL" id="AJZD02000322">
    <property type="protein sequence ID" value="OEF86461.1"/>
    <property type="molecule type" value="Genomic_DNA"/>
</dbReference>
<dbReference type="InterPro" id="IPR000498">
    <property type="entry name" value="OmpA-like_TM_dom"/>
</dbReference>
<dbReference type="Proteomes" id="UP000094802">
    <property type="component" value="Unassembled WGS sequence"/>
</dbReference>
<comment type="caution">
    <text evidence="13">The sequence shown here is derived from an EMBL/GenBank/DDBJ whole genome shotgun (WGS) entry which is preliminary data.</text>
</comment>
<evidence type="ECO:0000313" key="13">
    <source>
        <dbReference type="EMBL" id="OEF86461.1"/>
    </source>
</evidence>
<keyword evidence="4" id="KW-1134">Transmembrane beta strand</keyword>
<keyword evidence="6" id="KW-0406">Ion transport</keyword>
<dbReference type="PANTHER" id="PTHR30329:SF21">
    <property type="entry name" value="LIPOPROTEIN YIAD-RELATED"/>
    <property type="match status" value="1"/>
</dbReference>
<evidence type="ECO:0000256" key="3">
    <source>
        <dbReference type="ARBA" id="ARBA00022448"/>
    </source>
</evidence>
<dbReference type="PANTHER" id="PTHR30329">
    <property type="entry name" value="STATOR ELEMENT OF FLAGELLAR MOTOR COMPLEX"/>
    <property type="match status" value="1"/>
</dbReference>
<evidence type="ECO:0000256" key="1">
    <source>
        <dbReference type="ARBA" id="ARBA00004571"/>
    </source>
</evidence>
<dbReference type="Gene3D" id="2.40.160.20">
    <property type="match status" value="1"/>
</dbReference>
<gene>
    <name evidence="13" type="ORF">A142_11015</name>
</gene>
<evidence type="ECO:0000256" key="9">
    <source>
        <dbReference type="ARBA" id="ARBA00023237"/>
    </source>
</evidence>
<keyword evidence="7" id="KW-0626">Porin</keyword>
<evidence type="ECO:0000256" key="10">
    <source>
        <dbReference type="PROSITE-ProRule" id="PRU00473"/>
    </source>
</evidence>
<sequence length="408" mass="45453">MTKRDRRTFNPEFKLEWGQSILYEGHIYKEICEAMGIGRTVLVAYSITTILKQIFIEWINMKKNTSVLLIFSMGVGGLSLAKGAPELEATHELSLSPHFYVGGRFGWGYFLDACESDANECNEDTFGGGVYAGYQFNDWLALEAGVTDYGEIDATYNGSRVSADAYGAELSAKFSYHLSPDWTLFSRLGASYQDIDKTSDWGQQNSQDWNTLVALGIDYRFSQQWSLRGEYQFIDGIGDSDVLQSDLHFTSLGLTYHFGQKTHKLVPDSQLNPVLPPETKTVIKYISLDAYAWFAFDSLIFQPNEGLDSLVRALGQYAVGGISITGHTDSSGAEAYNQALSELRAQAVADYLIENGVASERLTVIGMGESQPVADNHSKEGRAKNRRVEIDFNTKEERVVEKTEALQQ</sequence>
<dbReference type="Pfam" id="PF01389">
    <property type="entry name" value="OmpA_membrane"/>
    <property type="match status" value="1"/>
</dbReference>
<protein>
    <recommendedName>
        <fullName evidence="12">OmpA-like domain-containing protein</fullName>
    </recommendedName>
</protein>
<proteinExistence type="inferred from homology"/>
<dbReference type="SUPFAM" id="SSF103088">
    <property type="entry name" value="OmpA-like"/>
    <property type="match status" value="1"/>
</dbReference>
<dbReference type="GO" id="GO:0046930">
    <property type="term" value="C:pore complex"/>
    <property type="evidence" value="ECO:0007669"/>
    <property type="project" value="UniProtKB-KW"/>
</dbReference>
<evidence type="ECO:0000256" key="7">
    <source>
        <dbReference type="ARBA" id="ARBA00023114"/>
    </source>
</evidence>
<reference evidence="13 14" key="1">
    <citation type="journal article" date="2012" name="Science">
        <title>Ecological populations of bacteria act as socially cohesive units of antibiotic production and resistance.</title>
        <authorList>
            <person name="Cordero O.X."/>
            <person name="Wildschutte H."/>
            <person name="Kirkup B."/>
            <person name="Proehl S."/>
            <person name="Ngo L."/>
            <person name="Hussain F."/>
            <person name="Le Roux F."/>
            <person name="Mincer T."/>
            <person name="Polz M.F."/>
        </authorList>
    </citation>
    <scope>NUCLEOTIDE SEQUENCE [LARGE SCALE GENOMIC DNA]</scope>
    <source>
        <strain evidence="13 14">12E03</strain>
    </source>
</reference>
<name>A0A1E5FC36_VIBSP</name>
<dbReference type="InterPro" id="IPR006664">
    <property type="entry name" value="OMP_bac"/>
</dbReference>
<comment type="subcellular location">
    <subcellularLocation>
        <location evidence="1">Cell outer membrane</location>
        <topology evidence="1">Multi-pass membrane protein</topology>
    </subcellularLocation>
</comment>
<evidence type="ECO:0000259" key="12">
    <source>
        <dbReference type="PROSITE" id="PS51123"/>
    </source>
</evidence>
<keyword evidence="3" id="KW-0813">Transport</keyword>
<feature type="domain" description="OmpA-like" evidence="12">
    <location>
        <begin position="279"/>
        <end position="396"/>
    </location>
</feature>
<evidence type="ECO:0000256" key="5">
    <source>
        <dbReference type="ARBA" id="ARBA00022692"/>
    </source>
</evidence>
<dbReference type="InterPro" id="IPR050330">
    <property type="entry name" value="Bact_OuterMem_StrucFunc"/>
</dbReference>
<keyword evidence="8 10" id="KW-0472">Membrane</keyword>
<dbReference type="InterPro" id="IPR011250">
    <property type="entry name" value="OMP/PagP_B-barrel"/>
</dbReference>
<evidence type="ECO:0000256" key="8">
    <source>
        <dbReference type="ARBA" id="ARBA00023136"/>
    </source>
</evidence>
<dbReference type="Pfam" id="PF00691">
    <property type="entry name" value="OmpA"/>
    <property type="match status" value="1"/>
</dbReference>
<evidence type="ECO:0000256" key="2">
    <source>
        <dbReference type="ARBA" id="ARBA00005710"/>
    </source>
</evidence>
<organism evidence="13 14">
    <name type="scientific">Vibrio splendidus 12E03</name>
    <dbReference type="NCBI Taxonomy" id="1191305"/>
    <lineage>
        <taxon>Bacteria</taxon>
        <taxon>Pseudomonadati</taxon>
        <taxon>Pseudomonadota</taxon>
        <taxon>Gammaproteobacteria</taxon>
        <taxon>Vibrionales</taxon>
        <taxon>Vibrionaceae</taxon>
        <taxon>Vibrio</taxon>
    </lineage>
</organism>
<dbReference type="AlphaFoldDB" id="A0A1E5FC36"/>
<evidence type="ECO:0000256" key="6">
    <source>
        <dbReference type="ARBA" id="ARBA00023065"/>
    </source>
</evidence>
<dbReference type="GO" id="GO:0015288">
    <property type="term" value="F:porin activity"/>
    <property type="evidence" value="ECO:0007669"/>
    <property type="project" value="UniProtKB-KW"/>
</dbReference>
<dbReference type="CDD" id="cd07185">
    <property type="entry name" value="OmpA_C-like"/>
    <property type="match status" value="1"/>
</dbReference>
<dbReference type="GO" id="GO:0006811">
    <property type="term" value="P:monoatomic ion transport"/>
    <property type="evidence" value="ECO:0007669"/>
    <property type="project" value="UniProtKB-KW"/>
</dbReference>
<comment type="similarity">
    <text evidence="2">Belongs to the outer membrane OOP (TC 1.B.6) superfamily. OmpA family.</text>
</comment>